<feature type="transmembrane region" description="Helical" evidence="8">
    <location>
        <begin position="277"/>
        <end position="305"/>
    </location>
</feature>
<dbReference type="InterPro" id="IPR027417">
    <property type="entry name" value="P-loop_NTPase"/>
</dbReference>
<reference evidence="11 12" key="1">
    <citation type="journal article" date="2021" name="Sci. Rep.">
        <title>The distribution of antibiotic resistance genes in chicken gut microbiota commensals.</title>
        <authorList>
            <person name="Juricova H."/>
            <person name="Matiasovicova J."/>
            <person name="Kubasova T."/>
            <person name="Cejkova D."/>
            <person name="Rychlik I."/>
        </authorList>
    </citation>
    <scope>NUCLEOTIDE SEQUENCE [LARGE SCALE GENOMIC DNA]</scope>
    <source>
        <strain evidence="11 12">An794</strain>
    </source>
</reference>
<gene>
    <name evidence="11" type="ORF">H9X80_04690</name>
</gene>
<dbReference type="Gene3D" id="1.20.1560.10">
    <property type="entry name" value="ABC transporter type 1, transmembrane domain"/>
    <property type="match status" value="1"/>
</dbReference>
<sequence>MSGRFGGRASGARGVGRGRGAARSDGTVRRMVGLFARRRGSVAAAAVLAVAVVVGTLSLPVLSGRAVDCVVGPGQVDFAGLRRALAAIAVALTGTALAQWALSALTNRLAFGATFELRRAAFDHLQELPLSYLDSHGHGDLASRIVTDADQLSNGLLMAFQQLPTGVLTIVVTLAFMFALNPLVAAVVALLTPISVFTARFIATHSARHFSGQTRLRGELTAYAEEMIGGISAVETFQTQDEVLARFAVTDAALGQESFKAVFFSSLVNPTTRFANALVYAAIGIFGAFVAMSGGITVGGLSAFLGYADQYAKPFNDISGVATELQNSVACARRLFELLDVPAEEADAPDTAELTAPRGEVRLEHVAFGYEPLRPVLTDVDLSVRPGQRIALVGETGCGKTTLINLLMRFYDVDAGAVRVDGLDVRGLTRASLRAGWGMVLQDTWVRRATVFENVAMGRPGATPEEVRAACREAYADDFVSRLPQGYDTVLDGSESLSAGQRQLLCIARVMLARPAMLILDEATSNIDTRTELLVQRAFARLMEGRTSFVVAHRLSTVRDADLICVIADGRIVERGTHEELLATGGRYRQIYEAQFAPTE</sequence>
<organism evidence="11 12">
    <name type="scientific">Olsenella profusa</name>
    <dbReference type="NCBI Taxonomy" id="138595"/>
    <lineage>
        <taxon>Bacteria</taxon>
        <taxon>Bacillati</taxon>
        <taxon>Actinomycetota</taxon>
        <taxon>Coriobacteriia</taxon>
        <taxon>Coriobacteriales</taxon>
        <taxon>Atopobiaceae</taxon>
        <taxon>Olsenella</taxon>
    </lineage>
</organism>
<dbReference type="EMBL" id="JACSNQ010000007">
    <property type="protein sequence ID" value="MBM6774839.1"/>
    <property type="molecule type" value="Genomic_DNA"/>
</dbReference>
<evidence type="ECO:0000256" key="8">
    <source>
        <dbReference type="SAM" id="Phobius"/>
    </source>
</evidence>
<dbReference type="PANTHER" id="PTHR24221:SF654">
    <property type="entry name" value="ATP-BINDING CASSETTE SUB-FAMILY B MEMBER 6"/>
    <property type="match status" value="1"/>
</dbReference>
<dbReference type="Gene3D" id="3.40.50.300">
    <property type="entry name" value="P-loop containing nucleotide triphosphate hydrolases"/>
    <property type="match status" value="1"/>
</dbReference>
<protein>
    <submittedName>
        <fullName evidence="11">ABC transporter ATP-binding protein</fullName>
    </submittedName>
</protein>
<dbReference type="CDD" id="cd18547">
    <property type="entry name" value="ABC_6TM_Tm288_like"/>
    <property type="match status" value="1"/>
</dbReference>
<dbReference type="SUPFAM" id="SSF90123">
    <property type="entry name" value="ABC transporter transmembrane region"/>
    <property type="match status" value="1"/>
</dbReference>
<dbReference type="InterPro" id="IPR039421">
    <property type="entry name" value="Type_1_exporter"/>
</dbReference>
<dbReference type="Proteomes" id="UP000712527">
    <property type="component" value="Unassembled WGS sequence"/>
</dbReference>
<keyword evidence="6 8" id="KW-0472">Membrane</keyword>
<feature type="transmembrane region" description="Helical" evidence="8">
    <location>
        <begin position="83"/>
        <end position="102"/>
    </location>
</feature>
<dbReference type="InterPro" id="IPR017871">
    <property type="entry name" value="ABC_transporter-like_CS"/>
</dbReference>
<comment type="subcellular location">
    <subcellularLocation>
        <location evidence="1">Cell membrane</location>
        <topology evidence="1">Multi-pass membrane protein</topology>
    </subcellularLocation>
</comment>
<feature type="domain" description="ABC transmembrane type-1" evidence="10">
    <location>
        <begin position="43"/>
        <end position="327"/>
    </location>
</feature>
<dbReference type="PROSITE" id="PS50929">
    <property type="entry name" value="ABC_TM1F"/>
    <property type="match status" value="1"/>
</dbReference>
<dbReference type="RefSeq" id="WP_204793186.1">
    <property type="nucleotide sequence ID" value="NZ_JACSNQ010000007.1"/>
</dbReference>
<dbReference type="Pfam" id="PF00005">
    <property type="entry name" value="ABC_tran"/>
    <property type="match status" value="1"/>
</dbReference>
<dbReference type="InterPro" id="IPR003439">
    <property type="entry name" value="ABC_transporter-like_ATP-bd"/>
</dbReference>
<keyword evidence="3" id="KW-0547">Nucleotide-binding</keyword>
<evidence type="ECO:0000256" key="2">
    <source>
        <dbReference type="ARBA" id="ARBA00022692"/>
    </source>
</evidence>
<dbReference type="SMART" id="SM00382">
    <property type="entry name" value="AAA"/>
    <property type="match status" value="1"/>
</dbReference>
<evidence type="ECO:0000313" key="12">
    <source>
        <dbReference type="Proteomes" id="UP000712527"/>
    </source>
</evidence>
<dbReference type="Pfam" id="PF00664">
    <property type="entry name" value="ABC_membrane"/>
    <property type="match status" value="1"/>
</dbReference>
<dbReference type="InterPro" id="IPR011527">
    <property type="entry name" value="ABC1_TM_dom"/>
</dbReference>
<feature type="compositionally biased region" description="Gly residues" evidence="7">
    <location>
        <begin position="1"/>
        <end position="19"/>
    </location>
</feature>
<dbReference type="PROSITE" id="PS50893">
    <property type="entry name" value="ABC_TRANSPORTER_2"/>
    <property type="match status" value="1"/>
</dbReference>
<keyword evidence="2 8" id="KW-0812">Transmembrane</keyword>
<feature type="transmembrane region" description="Helical" evidence="8">
    <location>
        <begin position="40"/>
        <end position="63"/>
    </location>
</feature>
<comment type="caution">
    <text evidence="11">The sequence shown here is derived from an EMBL/GenBank/DDBJ whole genome shotgun (WGS) entry which is preliminary data.</text>
</comment>
<keyword evidence="4 11" id="KW-0067">ATP-binding</keyword>
<dbReference type="PROSITE" id="PS00211">
    <property type="entry name" value="ABC_TRANSPORTER_1"/>
    <property type="match status" value="1"/>
</dbReference>
<dbReference type="CDD" id="cd03254">
    <property type="entry name" value="ABCC_Glucan_exporter_like"/>
    <property type="match status" value="1"/>
</dbReference>
<dbReference type="SUPFAM" id="SSF52540">
    <property type="entry name" value="P-loop containing nucleoside triphosphate hydrolases"/>
    <property type="match status" value="1"/>
</dbReference>
<dbReference type="InterPro" id="IPR036640">
    <property type="entry name" value="ABC1_TM_sf"/>
</dbReference>
<evidence type="ECO:0000256" key="6">
    <source>
        <dbReference type="ARBA" id="ARBA00023136"/>
    </source>
</evidence>
<evidence type="ECO:0000256" key="5">
    <source>
        <dbReference type="ARBA" id="ARBA00022989"/>
    </source>
</evidence>
<evidence type="ECO:0000256" key="7">
    <source>
        <dbReference type="SAM" id="MobiDB-lite"/>
    </source>
</evidence>
<dbReference type="PANTHER" id="PTHR24221">
    <property type="entry name" value="ATP-BINDING CASSETTE SUB-FAMILY B"/>
    <property type="match status" value="1"/>
</dbReference>
<evidence type="ECO:0000256" key="3">
    <source>
        <dbReference type="ARBA" id="ARBA00022741"/>
    </source>
</evidence>
<dbReference type="InterPro" id="IPR003593">
    <property type="entry name" value="AAA+_ATPase"/>
</dbReference>
<evidence type="ECO:0000256" key="1">
    <source>
        <dbReference type="ARBA" id="ARBA00004651"/>
    </source>
</evidence>
<evidence type="ECO:0000259" key="10">
    <source>
        <dbReference type="PROSITE" id="PS50929"/>
    </source>
</evidence>
<keyword evidence="12" id="KW-1185">Reference proteome</keyword>
<dbReference type="GO" id="GO:0005524">
    <property type="term" value="F:ATP binding"/>
    <property type="evidence" value="ECO:0007669"/>
    <property type="project" value="UniProtKB-KW"/>
</dbReference>
<accession>A0ABS2F1H2</accession>
<evidence type="ECO:0000256" key="4">
    <source>
        <dbReference type="ARBA" id="ARBA00022840"/>
    </source>
</evidence>
<evidence type="ECO:0000259" key="9">
    <source>
        <dbReference type="PROSITE" id="PS50893"/>
    </source>
</evidence>
<proteinExistence type="predicted"/>
<feature type="transmembrane region" description="Helical" evidence="8">
    <location>
        <begin position="167"/>
        <end position="191"/>
    </location>
</feature>
<feature type="region of interest" description="Disordered" evidence="7">
    <location>
        <begin position="1"/>
        <end position="22"/>
    </location>
</feature>
<name>A0ABS2F1H2_9ACTN</name>
<evidence type="ECO:0000313" key="11">
    <source>
        <dbReference type="EMBL" id="MBM6774839.1"/>
    </source>
</evidence>
<keyword evidence="5 8" id="KW-1133">Transmembrane helix</keyword>
<feature type="domain" description="ABC transporter" evidence="9">
    <location>
        <begin position="361"/>
        <end position="594"/>
    </location>
</feature>